<dbReference type="Proteomes" id="UP001054889">
    <property type="component" value="Unassembled WGS sequence"/>
</dbReference>
<gene>
    <name evidence="2" type="primary">gb03032</name>
    <name evidence="2" type="ORF">PR202_gb03032</name>
</gene>
<feature type="region of interest" description="Disordered" evidence="1">
    <location>
        <begin position="151"/>
        <end position="175"/>
    </location>
</feature>
<evidence type="ECO:0000256" key="1">
    <source>
        <dbReference type="SAM" id="MobiDB-lite"/>
    </source>
</evidence>
<dbReference type="EMBL" id="BQKI01000072">
    <property type="protein sequence ID" value="GJN16082.1"/>
    <property type="molecule type" value="Genomic_DNA"/>
</dbReference>
<proteinExistence type="predicted"/>
<name>A0AAV5E062_ELECO</name>
<reference evidence="2" key="2">
    <citation type="submission" date="2021-12" db="EMBL/GenBank/DDBJ databases">
        <title>Resequencing data analysis of finger millet.</title>
        <authorList>
            <person name="Hatakeyama M."/>
            <person name="Aluri S."/>
            <person name="Balachadran M.T."/>
            <person name="Sivarajan S.R."/>
            <person name="Poveda L."/>
            <person name="Shimizu-Inatsugi R."/>
            <person name="Schlapbach R."/>
            <person name="Sreeman S.M."/>
            <person name="Shimizu K.K."/>
        </authorList>
    </citation>
    <scope>NUCLEOTIDE SEQUENCE</scope>
</reference>
<protein>
    <submittedName>
        <fullName evidence="2">Uncharacterized protein</fullName>
    </submittedName>
</protein>
<reference evidence="2" key="1">
    <citation type="journal article" date="2018" name="DNA Res.">
        <title>Multiple hybrid de novo genome assembly of finger millet, an orphan allotetraploid crop.</title>
        <authorList>
            <person name="Hatakeyama M."/>
            <person name="Aluri S."/>
            <person name="Balachadran M.T."/>
            <person name="Sivarajan S.R."/>
            <person name="Patrignani A."/>
            <person name="Gruter S."/>
            <person name="Poveda L."/>
            <person name="Shimizu-Inatsugi R."/>
            <person name="Baeten J."/>
            <person name="Francoijs K.J."/>
            <person name="Nataraja K.N."/>
            <person name="Reddy Y.A.N."/>
            <person name="Phadnis S."/>
            <person name="Ravikumar R.L."/>
            <person name="Schlapbach R."/>
            <person name="Sreeman S.M."/>
            <person name="Shimizu K.K."/>
        </authorList>
    </citation>
    <scope>NUCLEOTIDE SEQUENCE</scope>
</reference>
<sequence length="203" mass="22458">MQMDIQSDGEQLLEVLQLFKQSTSQPISSAILPTQAHKLKEVAAEDGLQNVQGAELSSILEQSMKQQQDKKQPGKQRKSPRLKTKLSDGKPMLKMVQEIVAKKCGVIKDNQKLEGMTLQQYINLYKRPLTTGSVQAILKLTEVASKKKKECRKKNDMTSKTTKKKSKGATLAKQKKETTIVAAAENIPDVRHTAAEEEVAASA</sequence>
<dbReference type="AlphaFoldDB" id="A0AAV5E062"/>
<evidence type="ECO:0000313" key="3">
    <source>
        <dbReference type="Proteomes" id="UP001054889"/>
    </source>
</evidence>
<feature type="compositionally biased region" description="Basic residues" evidence="1">
    <location>
        <begin position="73"/>
        <end position="84"/>
    </location>
</feature>
<feature type="region of interest" description="Disordered" evidence="1">
    <location>
        <begin position="61"/>
        <end position="89"/>
    </location>
</feature>
<organism evidence="2 3">
    <name type="scientific">Eleusine coracana subsp. coracana</name>
    <dbReference type="NCBI Taxonomy" id="191504"/>
    <lineage>
        <taxon>Eukaryota</taxon>
        <taxon>Viridiplantae</taxon>
        <taxon>Streptophyta</taxon>
        <taxon>Embryophyta</taxon>
        <taxon>Tracheophyta</taxon>
        <taxon>Spermatophyta</taxon>
        <taxon>Magnoliopsida</taxon>
        <taxon>Liliopsida</taxon>
        <taxon>Poales</taxon>
        <taxon>Poaceae</taxon>
        <taxon>PACMAD clade</taxon>
        <taxon>Chloridoideae</taxon>
        <taxon>Cynodonteae</taxon>
        <taxon>Eleusininae</taxon>
        <taxon>Eleusine</taxon>
    </lineage>
</organism>
<evidence type="ECO:0000313" key="2">
    <source>
        <dbReference type="EMBL" id="GJN16082.1"/>
    </source>
</evidence>
<accession>A0AAV5E062</accession>
<comment type="caution">
    <text evidence="2">The sequence shown here is derived from an EMBL/GenBank/DDBJ whole genome shotgun (WGS) entry which is preliminary data.</text>
</comment>
<keyword evidence="3" id="KW-1185">Reference proteome</keyword>